<accession>A0AAV0DT01</accession>
<reference evidence="1" key="1">
    <citation type="submission" date="2022-07" db="EMBL/GenBank/DDBJ databases">
        <authorList>
            <person name="Macas J."/>
            <person name="Novak P."/>
            <person name="Neumann P."/>
        </authorList>
    </citation>
    <scope>NUCLEOTIDE SEQUENCE</scope>
</reference>
<comment type="caution">
    <text evidence="1">The sequence shown here is derived from an EMBL/GenBank/DDBJ whole genome shotgun (WGS) entry which is preliminary data.</text>
</comment>
<sequence>MHDGGPLGNRELHILLGPRHLSCLARDFGGGVFLDDDDGGVFLLGGPLPLFLPLGEHRALPGSLLPQLLSPRDFGVGAGNSILGGSLTLRDLSDPILLEKLVDGFLNARLLLFRRLFS</sequence>
<organism evidence="1 2">
    <name type="scientific">Cuscuta epithymum</name>
    <dbReference type="NCBI Taxonomy" id="186058"/>
    <lineage>
        <taxon>Eukaryota</taxon>
        <taxon>Viridiplantae</taxon>
        <taxon>Streptophyta</taxon>
        <taxon>Embryophyta</taxon>
        <taxon>Tracheophyta</taxon>
        <taxon>Spermatophyta</taxon>
        <taxon>Magnoliopsida</taxon>
        <taxon>eudicotyledons</taxon>
        <taxon>Gunneridae</taxon>
        <taxon>Pentapetalae</taxon>
        <taxon>asterids</taxon>
        <taxon>lamiids</taxon>
        <taxon>Solanales</taxon>
        <taxon>Convolvulaceae</taxon>
        <taxon>Cuscuteae</taxon>
        <taxon>Cuscuta</taxon>
        <taxon>Cuscuta subgen. Cuscuta</taxon>
    </lineage>
</organism>
<evidence type="ECO:0000313" key="1">
    <source>
        <dbReference type="EMBL" id="CAH9108611.1"/>
    </source>
</evidence>
<dbReference type="Proteomes" id="UP001152523">
    <property type="component" value="Unassembled WGS sequence"/>
</dbReference>
<dbReference type="EMBL" id="CAMAPF010000148">
    <property type="protein sequence ID" value="CAH9108611.1"/>
    <property type="molecule type" value="Genomic_DNA"/>
</dbReference>
<gene>
    <name evidence="1" type="ORF">CEPIT_LOCUS18389</name>
</gene>
<name>A0AAV0DT01_9ASTE</name>
<evidence type="ECO:0000313" key="2">
    <source>
        <dbReference type="Proteomes" id="UP001152523"/>
    </source>
</evidence>
<protein>
    <submittedName>
        <fullName evidence="1">Uncharacterized protein</fullName>
    </submittedName>
</protein>
<dbReference type="AlphaFoldDB" id="A0AAV0DT01"/>
<proteinExistence type="predicted"/>
<keyword evidence="2" id="KW-1185">Reference proteome</keyword>